<dbReference type="EMBL" id="BQNB010010710">
    <property type="protein sequence ID" value="GJS80953.1"/>
    <property type="molecule type" value="Genomic_DNA"/>
</dbReference>
<sequence length="545" mass="60942">MELNGNIGIMSTKAELAQKQSQQGASDDLDSHHGPSDAMHNPPQPLKPFIEENGVTRPKKYSELSATEVIQADCDVKATNIILQGLPPGVYALERECKLYDEFDKFAYKKVETLRDDPIDAINHMMSFISAVVTSRYPTTNNQLRNSSNPRQQATINDGRITLQPVQGRQISFASSTTRTYTPGESGSNSGKQRTVICQATHTVITHNAAYQADDLDAYDSDCDELNTAKVALMENLSHYGSDALAEVRNPDNVDTNMINQAVQAMPSSEQSSVVNHSETKITSDSNIIPYSQYVIESQQAVVHNSNSSAQQDALILYVIEQLKTQVVNCTKINMDIKSVNDTLTAQLERYKEQVKVLKEGQNVDLKSNDNVSDSSAQSVEIDHLKQTLLKHLKEKESLMQTVTLLKNDFKKEESRNINKEIALEKKIKQLDNIVFKSFQNPFYLKKAQQLEPKLYGGNVIKNTSAIVILYFEETLILILNHDLFHKLNYLLNKPFGRPTKVEVPKELPKVSMVSTSLKKLKHHLAGYDVVIKERTTATAITKGT</sequence>
<evidence type="ECO:0000313" key="4">
    <source>
        <dbReference type="Proteomes" id="UP001151760"/>
    </source>
</evidence>
<keyword evidence="1" id="KW-0175">Coiled coil</keyword>
<protein>
    <submittedName>
        <fullName evidence="3">Uncharacterized protein</fullName>
    </submittedName>
</protein>
<dbReference type="Proteomes" id="UP001151760">
    <property type="component" value="Unassembled WGS sequence"/>
</dbReference>
<gene>
    <name evidence="3" type="ORF">Tco_0747494</name>
</gene>
<feature type="coiled-coil region" evidence="1">
    <location>
        <begin position="334"/>
        <end position="361"/>
    </location>
</feature>
<evidence type="ECO:0000256" key="1">
    <source>
        <dbReference type="SAM" id="Coils"/>
    </source>
</evidence>
<feature type="region of interest" description="Disordered" evidence="2">
    <location>
        <begin position="15"/>
        <end position="51"/>
    </location>
</feature>
<proteinExistence type="predicted"/>
<comment type="caution">
    <text evidence="3">The sequence shown here is derived from an EMBL/GenBank/DDBJ whole genome shotgun (WGS) entry which is preliminary data.</text>
</comment>
<evidence type="ECO:0000256" key="2">
    <source>
        <dbReference type="SAM" id="MobiDB-lite"/>
    </source>
</evidence>
<evidence type="ECO:0000313" key="3">
    <source>
        <dbReference type="EMBL" id="GJS80953.1"/>
    </source>
</evidence>
<keyword evidence="4" id="KW-1185">Reference proteome</keyword>
<name>A0ABQ4YSW2_9ASTR</name>
<organism evidence="3 4">
    <name type="scientific">Tanacetum coccineum</name>
    <dbReference type="NCBI Taxonomy" id="301880"/>
    <lineage>
        <taxon>Eukaryota</taxon>
        <taxon>Viridiplantae</taxon>
        <taxon>Streptophyta</taxon>
        <taxon>Embryophyta</taxon>
        <taxon>Tracheophyta</taxon>
        <taxon>Spermatophyta</taxon>
        <taxon>Magnoliopsida</taxon>
        <taxon>eudicotyledons</taxon>
        <taxon>Gunneridae</taxon>
        <taxon>Pentapetalae</taxon>
        <taxon>asterids</taxon>
        <taxon>campanulids</taxon>
        <taxon>Asterales</taxon>
        <taxon>Asteraceae</taxon>
        <taxon>Asteroideae</taxon>
        <taxon>Anthemideae</taxon>
        <taxon>Anthemidinae</taxon>
        <taxon>Tanacetum</taxon>
    </lineage>
</organism>
<reference evidence="3" key="2">
    <citation type="submission" date="2022-01" db="EMBL/GenBank/DDBJ databases">
        <authorList>
            <person name="Yamashiro T."/>
            <person name="Shiraishi A."/>
            <person name="Satake H."/>
            <person name="Nakayama K."/>
        </authorList>
    </citation>
    <scope>NUCLEOTIDE SEQUENCE</scope>
</reference>
<accession>A0ABQ4YSW2</accession>
<reference evidence="3" key="1">
    <citation type="journal article" date="2022" name="Int. J. Mol. Sci.">
        <title>Draft Genome of Tanacetum Coccineum: Genomic Comparison of Closely Related Tanacetum-Family Plants.</title>
        <authorList>
            <person name="Yamashiro T."/>
            <person name="Shiraishi A."/>
            <person name="Nakayama K."/>
            <person name="Satake H."/>
        </authorList>
    </citation>
    <scope>NUCLEOTIDE SEQUENCE</scope>
</reference>